<evidence type="ECO:0000313" key="2">
    <source>
        <dbReference type="EMBL" id="NEA21935.1"/>
    </source>
</evidence>
<sequence>MPDEPTPDVRTVRLGLELRHIRLEQNLTLQKAHELLNRSVSSVSRIEKGQVKLPERDLPPILDAYGITDPTRRKALQALTRGPSAKDWWQSYRDVLTVYPTFISMENEAARIRAFESIFLPGLLQTAEYAREIFSVGRPERSALEIKRLTDVRIKRQQILRRTPRPDVHVILAESTLRQCVGGPEVMQRQLQHLVEVLALGRVGLQILPFTAGAHPALGSFNILTVPALGGDIVHIDETSRSRFVDDEAITGRYLDVYERLSIAALPEDDSRRQIEHLAYELQSQAKERLRQA</sequence>
<dbReference type="InterPro" id="IPR010982">
    <property type="entry name" value="Lambda_DNA-bd_dom_sf"/>
</dbReference>
<reference evidence="2 3" key="1">
    <citation type="submission" date="2020-01" db="EMBL/GenBank/DDBJ databases">
        <title>Insect and environment-associated Actinomycetes.</title>
        <authorList>
            <person name="Currrie C."/>
            <person name="Chevrette M."/>
            <person name="Carlson C."/>
            <person name="Stubbendieck R."/>
            <person name="Wendt-Pienkowski E."/>
        </authorList>
    </citation>
    <scope>NUCLEOTIDE SEQUENCE [LARGE SCALE GENOMIC DNA]</scope>
    <source>
        <strain evidence="2 3">SID10258</strain>
    </source>
</reference>
<dbReference type="InterPro" id="IPR001387">
    <property type="entry name" value="Cro/C1-type_HTH"/>
</dbReference>
<evidence type="ECO:0000313" key="3">
    <source>
        <dbReference type="Proteomes" id="UP000475532"/>
    </source>
</evidence>
<dbReference type="Proteomes" id="UP000475532">
    <property type="component" value="Unassembled WGS sequence"/>
</dbReference>
<organism evidence="2 3">
    <name type="scientific">Actinomadura bangladeshensis</name>
    <dbReference type="NCBI Taxonomy" id="453573"/>
    <lineage>
        <taxon>Bacteria</taxon>
        <taxon>Bacillati</taxon>
        <taxon>Actinomycetota</taxon>
        <taxon>Actinomycetes</taxon>
        <taxon>Streptosporangiales</taxon>
        <taxon>Thermomonosporaceae</taxon>
        <taxon>Actinomadura</taxon>
    </lineage>
</organism>
<dbReference type="PROSITE" id="PS50943">
    <property type="entry name" value="HTH_CROC1"/>
    <property type="match status" value="1"/>
</dbReference>
<accession>A0A6L9Q9R3</accession>
<dbReference type="AlphaFoldDB" id="A0A6L9Q9R3"/>
<dbReference type="GO" id="GO:0003677">
    <property type="term" value="F:DNA binding"/>
    <property type="evidence" value="ECO:0007669"/>
    <property type="project" value="InterPro"/>
</dbReference>
<name>A0A6L9Q9R3_9ACTN</name>
<dbReference type="CDD" id="cd00093">
    <property type="entry name" value="HTH_XRE"/>
    <property type="match status" value="1"/>
</dbReference>
<dbReference type="Gene3D" id="1.10.260.40">
    <property type="entry name" value="lambda repressor-like DNA-binding domains"/>
    <property type="match status" value="1"/>
</dbReference>
<dbReference type="EMBL" id="JAAGLI010000144">
    <property type="protein sequence ID" value="NEA21935.1"/>
    <property type="molecule type" value="Genomic_DNA"/>
</dbReference>
<dbReference type="Pfam" id="PF13560">
    <property type="entry name" value="HTH_31"/>
    <property type="match status" value="1"/>
</dbReference>
<dbReference type="InterPro" id="IPR043917">
    <property type="entry name" value="DUF5753"/>
</dbReference>
<evidence type="ECO:0000259" key="1">
    <source>
        <dbReference type="PROSITE" id="PS50943"/>
    </source>
</evidence>
<dbReference type="SUPFAM" id="SSF47413">
    <property type="entry name" value="lambda repressor-like DNA-binding domains"/>
    <property type="match status" value="1"/>
</dbReference>
<protein>
    <submittedName>
        <fullName evidence="2">Helix-turn-helix domain-containing protein</fullName>
    </submittedName>
</protein>
<feature type="domain" description="HTH cro/C1-type" evidence="1">
    <location>
        <begin position="18"/>
        <end position="72"/>
    </location>
</feature>
<comment type="caution">
    <text evidence="2">The sequence shown here is derived from an EMBL/GenBank/DDBJ whole genome shotgun (WGS) entry which is preliminary data.</text>
</comment>
<gene>
    <name evidence="2" type="ORF">G3I70_05395</name>
</gene>
<dbReference type="SMART" id="SM00530">
    <property type="entry name" value="HTH_XRE"/>
    <property type="match status" value="1"/>
</dbReference>
<proteinExistence type="predicted"/>
<dbReference type="RefSeq" id="WP_163053532.1">
    <property type="nucleotide sequence ID" value="NZ_JAAGLI010000144.1"/>
</dbReference>
<dbReference type="Pfam" id="PF19054">
    <property type="entry name" value="DUF5753"/>
    <property type="match status" value="1"/>
</dbReference>